<feature type="domain" description="THAP-type" evidence="6">
    <location>
        <begin position="1"/>
        <end position="95"/>
    </location>
</feature>
<evidence type="ECO:0000313" key="8">
    <source>
        <dbReference type="Proteomes" id="UP000786811"/>
    </source>
</evidence>
<evidence type="ECO:0000256" key="5">
    <source>
        <dbReference type="PROSITE-ProRule" id="PRU00309"/>
    </source>
</evidence>
<evidence type="ECO:0000256" key="4">
    <source>
        <dbReference type="ARBA" id="ARBA00023125"/>
    </source>
</evidence>
<comment type="caution">
    <text evidence="7">The sequence shown here is derived from an EMBL/GenBank/DDBJ whole genome shotgun (WGS) entry which is preliminary data.</text>
</comment>
<evidence type="ECO:0000259" key="6">
    <source>
        <dbReference type="PROSITE" id="PS50950"/>
    </source>
</evidence>
<keyword evidence="8" id="KW-1185">Reference proteome</keyword>
<keyword evidence="1" id="KW-0479">Metal-binding</keyword>
<dbReference type="EMBL" id="CAJNRD030001121">
    <property type="protein sequence ID" value="CAG5096609.1"/>
    <property type="molecule type" value="Genomic_DNA"/>
</dbReference>
<gene>
    <name evidence="7" type="ORF">HICCMSTLAB_LOCUS8295</name>
</gene>
<evidence type="ECO:0000256" key="1">
    <source>
        <dbReference type="ARBA" id="ARBA00022723"/>
    </source>
</evidence>
<dbReference type="SMART" id="SM00980">
    <property type="entry name" value="THAP"/>
    <property type="match status" value="1"/>
</dbReference>
<name>A0A8J2HF82_COTCN</name>
<keyword evidence="3" id="KW-0862">Zinc</keyword>
<protein>
    <recommendedName>
        <fullName evidence="6">THAP-type domain-containing protein</fullName>
    </recommendedName>
</protein>
<dbReference type="PANTHER" id="PTHR46927">
    <property type="entry name" value="AGAP005574-PA"/>
    <property type="match status" value="1"/>
</dbReference>
<reference evidence="7" key="1">
    <citation type="submission" date="2021-04" db="EMBL/GenBank/DDBJ databases">
        <authorList>
            <person name="Chebbi M.A.C M."/>
        </authorList>
    </citation>
    <scope>NUCLEOTIDE SEQUENCE</scope>
</reference>
<dbReference type="OrthoDB" id="7669970at2759"/>
<dbReference type="AlphaFoldDB" id="A0A8J2HF82"/>
<organism evidence="7 8">
    <name type="scientific">Cotesia congregata</name>
    <name type="common">Parasitoid wasp</name>
    <name type="synonym">Apanteles congregatus</name>
    <dbReference type="NCBI Taxonomy" id="51543"/>
    <lineage>
        <taxon>Eukaryota</taxon>
        <taxon>Metazoa</taxon>
        <taxon>Ecdysozoa</taxon>
        <taxon>Arthropoda</taxon>
        <taxon>Hexapoda</taxon>
        <taxon>Insecta</taxon>
        <taxon>Pterygota</taxon>
        <taxon>Neoptera</taxon>
        <taxon>Endopterygota</taxon>
        <taxon>Hymenoptera</taxon>
        <taxon>Apocrita</taxon>
        <taxon>Ichneumonoidea</taxon>
        <taxon>Braconidae</taxon>
        <taxon>Microgastrinae</taxon>
        <taxon>Cotesia</taxon>
    </lineage>
</organism>
<dbReference type="Pfam" id="PF05485">
    <property type="entry name" value="THAP"/>
    <property type="match status" value="1"/>
</dbReference>
<proteinExistence type="predicted"/>
<dbReference type="PANTHER" id="PTHR46927:SF3">
    <property type="entry name" value="THAP-TYPE DOMAIN-CONTAINING PROTEIN"/>
    <property type="match status" value="1"/>
</dbReference>
<evidence type="ECO:0000256" key="3">
    <source>
        <dbReference type="ARBA" id="ARBA00022833"/>
    </source>
</evidence>
<evidence type="ECO:0000313" key="7">
    <source>
        <dbReference type="EMBL" id="CAG5096609.1"/>
    </source>
</evidence>
<dbReference type="InterPro" id="IPR052224">
    <property type="entry name" value="THAP_domain_protein"/>
</dbReference>
<dbReference type="InterPro" id="IPR006612">
    <property type="entry name" value="THAP_Znf"/>
</dbReference>
<evidence type="ECO:0000256" key="2">
    <source>
        <dbReference type="ARBA" id="ARBA00022771"/>
    </source>
</evidence>
<accession>A0A8J2HF82</accession>
<sequence length="307" mass="35146">MPASRRNCCILGCNNTSRRERGFGVEVKFYKFPESMLGASRKILKRKQWMNAVKNYVENPKDWVPNKYMRICSTHFVNNEKSEHPLHPSYVPSIFPGRENIKRNIQSLERFQRARNRETNTIHIDKYIVSEKERNNINIDNTMDTVMEQGNEEHASRVEEHPIDIHVETVTVKPVQRSISCQTEIVNIPIKKTQNKICEAKIPIIKNVKDSSCDPINIDLSKSCQGFHGLSSITTDEAMSSLTGVTLAIFSWLLTMLPDCKASKVDKKTSFLITLVKLKTGLSFTALAKLSHHKHLIHLSVAQLYRL</sequence>
<dbReference type="PROSITE" id="PS50950">
    <property type="entry name" value="ZF_THAP"/>
    <property type="match status" value="1"/>
</dbReference>
<keyword evidence="4 5" id="KW-0238">DNA-binding</keyword>
<dbReference type="Proteomes" id="UP000786811">
    <property type="component" value="Unassembled WGS sequence"/>
</dbReference>
<dbReference type="SUPFAM" id="SSF57716">
    <property type="entry name" value="Glucocorticoid receptor-like (DNA-binding domain)"/>
    <property type="match status" value="1"/>
</dbReference>
<dbReference type="GO" id="GO:0008270">
    <property type="term" value="F:zinc ion binding"/>
    <property type="evidence" value="ECO:0007669"/>
    <property type="project" value="UniProtKB-KW"/>
</dbReference>
<keyword evidence="2 5" id="KW-0863">Zinc-finger</keyword>
<dbReference type="GO" id="GO:0003677">
    <property type="term" value="F:DNA binding"/>
    <property type="evidence" value="ECO:0007669"/>
    <property type="project" value="UniProtKB-UniRule"/>
</dbReference>